<evidence type="ECO:0000256" key="7">
    <source>
        <dbReference type="ARBA" id="ARBA00022741"/>
    </source>
</evidence>
<dbReference type="Pfam" id="PF01219">
    <property type="entry name" value="DAGK_prokar"/>
    <property type="match status" value="1"/>
</dbReference>
<evidence type="ECO:0000256" key="13">
    <source>
        <dbReference type="ARBA" id="ARBA00023209"/>
    </source>
</evidence>
<keyword evidence="3" id="KW-1003">Cell membrane</keyword>
<keyword evidence="8 20" id="KW-0418">Kinase</keyword>
<feature type="transmembrane region" description="Helical" evidence="19">
    <location>
        <begin position="30"/>
        <end position="47"/>
    </location>
</feature>
<proteinExistence type="inferred from homology"/>
<feature type="binding site" evidence="17">
    <location>
        <position position="73"/>
    </location>
    <ligand>
        <name>ATP</name>
        <dbReference type="ChEBI" id="CHEBI:30616"/>
    </ligand>
</feature>
<keyword evidence="11" id="KW-0443">Lipid metabolism</keyword>
<comment type="subcellular location">
    <subcellularLocation>
        <location evidence="1">Cell membrane</location>
        <topology evidence="1">Multi-pass membrane protein</topology>
    </subcellularLocation>
</comment>
<dbReference type="InterPro" id="IPR000829">
    <property type="entry name" value="DAGK"/>
</dbReference>
<accession>A0A1F5EWI8</accession>
<keyword evidence="6 19" id="KW-0812">Transmembrane</keyword>
<comment type="caution">
    <text evidence="20">The sequence shown here is derived from an EMBL/GenBank/DDBJ whole genome shotgun (WGS) entry which is preliminary data.</text>
</comment>
<gene>
    <name evidence="20" type="ORF">A2703_03225</name>
</gene>
<comment type="cofactor">
    <cofactor evidence="18">
        <name>Mg(2+)</name>
        <dbReference type="ChEBI" id="CHEBI:18420"/>
    </cofactor>
    <text evidence="18">Mn(2+), Zn(2+), Cd(2+) and Co(2+) support activity to lesser extents.</text>
</comment>
<evidence type="ECO:0000256" key="18">
    <source>
        <dbReference type="PIRSR" id="PIRSR600829-4"/>
    </source>
</evidence>
<keyword evidence="18" id="KW-0479">Metal-binding</keyword>
<evidence type="ECO:0000256" key="11">
    <source>
        <dbReference type="ARBA" id="ARBA00023098"/>
    </source>
</evidence>
<dbReference type="GO" id="GO:0016301">
    <property type="term" value="F:kinase activity"/>
    <property type="evidence" value="ECO:0007669"/>
    <property type="project" value="UniProtKB-KW"/>
</dbReference>
<dbReference type="PANTHER" id="PTHR34299">
    <property type="entry name" value="DIACYLGLYCEROL KINASE"/>
    <property type="match status" value="1"/>
</dbReference>
<evidence type="ECO:0000256" key="19">
    <source>
        <dbReference type="SAM" id="Phobius"/>
    </source>
</evidence>
<feature type="binding site" evidence="18">
    <location>
        <position position="73"/>
    </location>
    <ligand>
        <name>a divalent metal cation</name>
        <dbReference type="ChEBI" id="CHEBI:60240"/>
    </ligand>
</feature>
<evidence type="ECO:0000256" key="17">
    <source>
        <dbReference type="PIRSR" id="PIRSR600829-3"/>
    </source>
</evidence>
<organism evidence="20 21">
    <name type="scientific">Candidatus Collierbacteria bacterium RIFCSPHIGHO2_01_FULL_50_25</name>
    <dbReference type="NCBI Taxonomy" id="1817722"/>
    <lineage>
        <taxon>Bacteria</taxon>
        <taxon>Candidatus Collieribacteriota</taxon>
    </lineage>
</organism>
<keyword evidence="14" id="KW-1208">Phospholipid metabolism</keyword>
<evidence type="ECO:0000256" key="9">
    <source>
        <dbReference type="ARBA" id="ARBA00022840"/>
    </source>
</evidence>
<keyword evidence="13" id="KW-0594">Phospholipid biosynthesis</keyword>
<sequence>MSRLKQHTISFKHALDGVIYTFKTQPNFKVHLFFALLAPVAGFYWEISRAEWAVVVFIIGLVLVAEMINTSIEAVVDLHTEQFHDLAKIAKDVSAGMVLITATMAVVSGILIFLPHLLGSI</sequence>
<feature type="active site" description="Proton acceptor" evidence="15">
    <location>
        <position position="66"/>
    </location>
</feature>
<protein>
    <submittedName>
        <fullName evidence="20">Diacylglycerol kinase</fullName>
    </submittedName>
</protein>
<evidence type="ECO:0000256" key="16">
    <source>
        <dbReference type="PIRSR" id="PIRSR600829-2"/>
    </source>
</evidence>
<evidence type="ECO:0000256" key="1">
    <source>
        <dbReference type="ARBA" id="ARBA00004651"/>
    </source>
</evidence>
<evidence type="ECO:0000256" key="14">
    <source>
        <dbReference type="ARBA" id="ARBA00023264"/>
    </source>
</evidence>
<feature type="transmembrane region" description="Helical" evidence="19">
    <location>
        <begin position="53"/>
        <end position="76"/>
    </location>
</feature>
<evidence type="ECO:0000256" key="6">
    <source>
        <dbReference type="ARBA" id="ARBA00022692"/>
    </source>
</evidence>
<feature type="binding site" evidence="17">
    <location>
        <begin position="91"/>
        <end position="92"/>
    </location>
    <ligand>
        <name>ATP</name>
        <dbReference type="ChEBI" id="CHEBI:30616"/>
    </ligand>
</feature>
<dbReference type="GO" id="GO:0005886">
    <property type="term" value="C:plasma membrane"/>
    <property type="evidence" value="ECO:0007669"/>
    <property type="project" value="UniProtKB-SubCell"/>
</dbReference>
<keyword evidence="5" id="KW-0808">Transferase</keyword>
<keyword evidence="4" id="KW-0444">Lipid biosynthesis</keyword>
<keyword evidence="10 19" id="KW-1133">Transmembrane helix</keyword>
<keyword evidence="7 17" id="KW-0547">Nucleotide-binding</keyword>
<feature type="transmembrane region" description="Helical" evidence="19">
    <location>
        <begin position="97"/>
        <end position="118"/>
    </location>
</feature>
<dbReference type="PANTHER" id="PTHR34299:SF1">
    <property type="entry name" value="DIACYLGLYCEROL KINASE"/>
    <property type="match status" value="1"/>
</dbReference>
<evidence type="ECO:0000256" key="3">
    <source>
        <dbReference type="ARBA" id="ARBA00022475"/>
    </source>
</evidence>
<feature type="binding site" evidence="16">
    <location>
        <position position="66"/>
    </location>
    <ligand>
        <name>substrate</name>
    </ligand>
</feature>
<evidence type="ECO:0000256" key="15">
    <source>
        <dbReference type="PIRSR" id="PIRSR600829-1"/>
    </source>
</evidence>
<comment type="similarity">
    <text evidence="2">Belongs to the bacterial diacylglycerol kinase family.</text>
</comment>
<evidence type="ECO:0000256" key="4">
    <source>
        <dbReference type="ARBA" id="ARBA00022516"/>
    </source>
</evidence>
<keyword evidence="18" id="KW-0460">Magnesium</keyword>
<evidence type="ECO:0000256" key="10">
    <source>
        <dbReference type="ARBA" id="ARBA00022989"/>
    </source>
</evidence>
<dbReference type="Proteomes" id="UP000177979">
    <property type="component" value="Unassembled WGS sequence"/>
</dbReference>
<dbReference type="InterPro" id="IPR033717">
    <property type="entry name" value="UDPK"/>
</dbReference>
<evidence type="ECO:0000313" key="21">
    <source>
        <dbReference type="Proteomes" id="UP000177979"/>
    </source>
</evidence>
<dbReference type="Gene3D" id="1.10.287.3610">
    <property type="match status" value="1"/>
</dbReference>
<evidence type="ECO:0000256" key="8">
    <source>
        <dbReference type="ARBA" id="ARBA00022777"/>
    </source>
</evidence>
<evidence type="ECO:0000256" key="5">
    <source>
        <dbReference type="ARBA" id="ARBA00022679"/>
    </source>
</evidence>
<dbReference type="STRING" id="1817722.A2703_03225"/>
<dbReference type="InterPro" id="IPR036945">
    <property type="entry name" value="DAGK_sf"/>
</dbReference>
<dbReference type="GO" id="GO:0046872">
    <property type="term" value="F:metal ion binding"/>
    <property type="evidence" value="ECO:0007669"/>
    <property type="project" value="UniProtKB-KW"/>
</dbReference>
<name>A0A1F5EWI8_9BACT</name>
<dbReference type="PROSITE" id="PS01069">
    <property type="entry name" value="DAGK_PROKAR"/>
    <property type="match status" value="1"/>
</dbReference>
<keyword evidence="12 19" id="KW-0472">Membrane</keyword>
<evidence type="ECO:0000256" key="12">
    <source>
        <dbReference type="ARBA" id="ARBA00023136"/>
    </source>
</evidence>
<dbReference type="GO" id="GO:0005524">
    <property type="term" value="F:ATP binding"/>
    <property type="evidence" value="ECO:0007669"/>
    <property type="project" value="UniProtKB-KW"/>
</dbReference>
<dbReference type="CDD" id="cd14265">
    <property type="entry name" value="UDPK_IM_like"/>
    <property type="match status" value="1"/>
</dbReference>
<evidence type="ECO:0000256" key="2">
    <source>
        <dbReference type="ARBA" id="ARBA00005967"/>
    </source>
</evidence>
<reference evidence="20 21" key="1">
    <citation type="journal article" date="2016" name="Nat. Commun.">
        <title>Thousands of microbial genomes shed light on interconnected biogeochemical processes in an aquifer system.</title>
        <authorList>
            <person name="Anantharaman K."/>
            <person name="Brown C.T."/>
            <person name="Hug L.A."/>
            <person name="Sharon I."/>
            <person name="Castelle C.J."/>
            <person name="Probst A.J."/>
            <person name="Thomas B.C."/>
            <person name="Singh A."/>
            <person name="Wilkins M.J."/>
            <person name="Karaoz U."/>
            <person name="Brodie E.L."/>
            <person name="Williams K.H."/>
            <person name="Hubbard S.S."/>
            <person name="Banfield J.F."/>
        </authorList>
    </citation>
    <scope>NUCLEOTIDE SEQUENCE [LARGE SCALE GENOMIC DNA]</scope>
</reference>
<evidence type="ECO:0000313" key="20">
    <source>
        <dbReference type="EMBL" id="OGD71773.1"/>
    </source>
</evidence>
<dbReference type="AlphaFoldDB" id="A0A1F5EWI8"/>
<dbReference type="GO" id="GO:0008654">
    <property type="term" value="P:phospholipid biosynthetic process"/>
    <property type="evidence" value="ECO:0007669"/>
    <property type="project" value="UniProtKB-KW"/>
</dbReference>
<keyword evidence="9 17" id="KW-0067">ATP-binding</keyword>
<dbReference type="EMBL" id="MFAG01000023">
    <property type="protein sequence ID" value="OGD71773.1"/>
    <property type="molecule type" value="Genomic_DNA"/>
</dbReference>